<evidence type="ECO:0000256" key="3">
    <source>
        <dbReference type="ARBA" id="ARBA00022525"/>
    </source>
</evidence>
<dbReference type="GO" id="GO:0000272">
    <property type="term" value="P:polysaccharide catabolic process"/>
    <property type="evidence" value="ECO:0007669"/>
    <property type="project" value="UniProtKB-KW"/>
</dbReference>
<comment type="similarity">
    <text evidence="2">Belongs to the glycosyl hydrolase 9 (cellulase E) family.</text>
</comment>
<sequence>MGALLTAVSAVTAQQIVEVLPLTDRIVMVHLDEGFVNKHTLGQKRGDESVVRTELNVGLATTLTTYQLSSTNDPAYGTAKSPVDLGRKSKGTDYAFLCQNWGPNGCVNTDADHAKEHWLYLYLPTPLQRGKAYTLNTGAVGSNGSTWNFTYDEKTIRSEAVHINQMGYKPNAALKYGYVYHWLGNKGGLDLTNYAGKDFWVVNTANNTVAFSGKLVFRKSKTNPETGQPTDSPNANFSSADVYECNFSGLTTPGTYRLAVEGVGASFEFAIGNDVYTEPFTAVMNGLFKNRSGIAITAGPISDHNRPAPHNPGVTPGFSNRLFYSTARAADYVTDGGSSAERATAKAAFEAGKKGNINTWGFYQDAGDWDGYFSHSRVPADLLFLYESFPTKFTDNSLKLAETGNGIPDLLDEARWLPRYYKRTKDAIVANGWGDGGVGGSRIFGDLWGGDERPDGTTKASWTDTDRDWYVSGADVWTTFRYAGLAAHMAYNLSLAGATDPENINWQQEAIDAYAWALSKQTPADETPKGDYVLRYDRLYAAAMLYKLTGTEAYHTQFKTDFNALDLNGIDLQDDGRLGLWAYATLPANRTADATILAAIRAKAVSTGDEILVNSANRRAARWGGNWFFPMLVGQGTSPMITQGIMAYCVLRGNNPAKASEYLPYIATTADYFLGNNPLNQTWVTGMGKRYPRELFHMDGWYSGATNTTRSGIVPYGQWRTSNPRPAQIGWWDIHWAEKTITPANLDTWPGHERWFDQRPTPLSSEFTVHQTQRWSIMAFGFLNAVEEPPFTGVPVTGVTINPTNLTVVLGRTSSATATVQPGNATNQGVTWSSNNTGVATVGSDGTITGVAEGSAVVTVTTAEGNFSQAVNVTVVRRAVTGISVSPTSLTVRVGRTGSLSATVQPTDATNANITWSSSNTSVATVANGVVTGVTEGTATITVTTADGNFQQSVNVTVSPLVGFTCSGNLAVNGDVEAPDITAGASTTNSGFQSFGNATLADDAVSGVQAIKLSNYMHQIIFNPAIKKYTLRVKIKRQGNTNYAGMKLAFQNSANQELPGAIETNITNTDYQEIALGPLDAPAGADKLLMQFFVGGGFLLIDDVCLTAQDIADTQAPSTPANLSVVNALSQSVQLGWTASTDNVAVTKYEIHQNGTKVGESTTNAFSVTGLTAGTSYTFTVKAFDGAGNVSSESNAVTATTLLSDPRYELLPTDDKDNDGNGTRATVNHSQFTNAYYKFNLAGVSGTPTRALLRLNKTDGRAMLAYLGVFADDQDGWTETGSTNPQNATTISTRYLPSGTGSVIEFDVTNYVLAELGAGRNKIASFQVNNHIGNWVSLGTKENAGPKPQLIISTAAFTDSQAPTAPTGLTATEQAQTGFRLSWAIATDNVGVISYEVFNGANKIGTVSAELQTLLVKNLTSGTGYSFTVRAVDGAGNGTSSAALAVTTAAASATSIVMTTTDDTGTPDNAIGTAPYATLSQWNNSFARFDLANVQGTVSNAKLRLFAPNAITMTLKNASTKSWSERNQSSLPSPTDPVLKTASSSTNNTYVEFDVTDLVQSVLTGDKLLSWAINHTAGNWLSWRTKEDAVNIPQLVLTLVGETAPTVAPTFSGLPASGTACTGSSTTLTASCASGAVTWQGTPQGTISGAAIVLPTAAGTYNYTAVCANAAGSGPSATTSLTLSTPAAPNWANAGGQQSATVTQNASSVTFVATNCTGQLNWTGPNSTSGTGSIIVSTSQTGTFVYGGTCSIGSCVSSPANVTVTVMAPALKVQYADGDNGQLTNNNIKPYLRIVNDANTPVPLGDLKMRYWFTAENFADINTWIDHAQLGNSYVQMKYFRTEQPRSGADGYIEYSFAQLAGDLWANGSTGPIQSRFANKDWAELSEADDYSYRAGSNYANHDRVTLYRKDAQGNWQLIWGTEPAVVPAVQGVRVLTSSQSSGANAISTFLKIENTGNVPIRYEDLNVRYWFTSEGGSALTYSLDYAKLGNGNVTSQFTRLNPARTKADVYVEMAFKPSLGSLFPRSNTGNIQYRINKADWSNFDQANDHSYLSGSTFAENSRVTVYHKGQLIYGTEPPAAGGRLPASETTDTWEARLLVNPSPDRDIRVEIRGAEGQSLRLSLTDIQGRVVAEQHIDAAGAVEERSLDSGSRNPGLFLLHVNTARKSVTLRALRQ</sequence>
<evidence type="ECO:0000256" key="4">
    <source>
        <dbReference type="ARBA" id="ARBA00022729"/>
    </source>
</evidence>
<dbReference type="PROSITE" id="PS51172">
    <property type="entry name" value="CBM3"/>
    <property type="match status" value="2"/>
</dbReference>
<organism evidence="10 11">
    <name type="scientific">Spirosoma montaniterrae</name>
    <dbReference type="NCBI Taxonomy" id="1178516"/>
    <lineage>
        <taxon>Bacteria</taxon>
        <taxon>Pseudomonadati</taxon>
        <taxon>Bacteroidota</taxon>
        <taxon>Cytophagia</taxon>
        <taxon>Cytophagales</taxon>
        <taxon>Cytophagaceae</taxon>
        <taxon>Spirosoma</taxon>
    </lineage>
</organism>
<dbReference type="CDD" id="cd00063">
    <property type="entry name" value="FN3"/>
    <property type="match status" value="2"/>
</dbReference>
<feature type="region of interest" description="Disordered" evidence="7">
    <location>
        <begin position="1522"/>
        <end position="1543"/>
    </location>
</feature>
<evidence type="ECO:0000313" key="10">
    <source>
        <dbReference type="EMBL" id="AQG81027.1"/>
    </source>
</evidence>
<dbReference type="InterPro" id="IPR036966">
    <property type="entry name" value="CBM3_sf"/>
</dbReference>
<keyword evidence="4" id="KW-0732">Signal</keyword>
<dbReference type="InterPro" id="IPR003961">
    <property type="entry name" value="FN3_dom"/>
</dbReference>
<dbReference type="SMART" id="SM00060">
    <property type="entry name" value="FN3"/>
    <property type="match status" value="2"/>
</dbReference>
<dbReference type="CDD" id="cd02850">
    <property type="entry name" value="E_set_Cellulase_N"/>
    <property type="match status" value="1"/>
</dbReference>
<comment type="subcellular location">
    <subcellularLocation>
        <location evidence="1">Secreted</location>
    </subcellularLocation>
</comment>
<feature type="compositionally biased region" description="Polar residues" evidence="7">
    <location>
        <begin position="1522"/>
        <end position="1533"/>
    </location>
</feature>
<dbReference type="GO" id="GO:0030248">
    <property type="term" value="F:cellulose binding"/>
    <property type="evidence" value="ECO:0007669"/>
    <property type="project" value="InterPro"/>
</dbReference>
<dbReference type="InterPro" id="IPR050713">
    <property type="entry name" value="RTP_Phos/Ushers"/>
</dbReference>
<dbReference type="InterPro" id="IPR008964">
    <property type="entry name" value="Invasin/intimin_cell_adhesion"/>
</dbReference>
<keyword evidence="3" id="KW-0964">Secreted</keyword>
<evidence type="ECO:0000256" key="1">
    <source>
        <dbReference type="ARBA" id="ARBA00004613"/>
    </source>
</evidence>
<dbReference type="Pfam" id="PF00759">
    <property type="entry name" value="Glyco_hydro_9"/>
    <property type="match status" value="1"/>
</dbReference>
<name>A0A1P9X064_9BACT</name>
<dbReference type="SUPFAM" id="SSF49373">
    <property type="entry name" value="Invasin/intimin cell-adhesion fragments"/>
    <property type="match status" value="2"/>
</dbReference>
<dbReference type="GO" id="GO:0008810">
    <property type="term" value="F:cellulase activity"/>
    <property type="evidence" value="ECO:0007669"/>
    <property type="project" value="InterPro"/>
</dbReference>
<dbReference type="KEGG" id="smon:AWR27_17890"/>
<dbReference type="Gene3D" id="2.60.40.10">
    <property type="entry name" value="Immunoglobulins"/>
    <property type="match status" value="3"/>
</dbReference>
<dbReference type="InterPro" id="IPR013783">
    <property type="entry name" value="Ig-like_fold"/>
</dbReference>
<dbReference type="SUPFAM" id="SSF48208">
    <property type="entry name" value="Six-hairpin glycosidases"/>
    <property type="match status" value="1"/>
</dbReference>
<dbReference type="PANTHER" id="PTHR46957">
    <property type="entry name" value="CYTOKINE RECEPTOR"/>
    <property type="match status" value="1"/>
</dbReference>
<evidence type="ECO:0000256" key="2">
    <source>
        <dbReference type="ARBA" id="ARBA00007072"/>
    </source>
</evidence>
<dbReference type="Pfam" id="PF02368">
    <property type="entry name" value="Big_2"/>
    <property type="match status" value="2"/>
</dbReference>
<dbReference type="InterPro" id="IPR012341">
    <property type="entry name" value="6hp_glycosidase-like_sf"/>
</dbReference>
<dbReference type="SMART" id="SM01067">
    <property type="entry name" value="CBM_3"/>
    <property type="match status" value="2"/>
</dbReference>
<dbReference type="Proteomes" id="UP000187941">
    <property type="component" value="Chromosome"/>
</dbReference>
<dbReference type="InterPro" id="IPR001701">
    <property type="entry name" value="Glyco_hydro_9"/>
</dbReference>
<dbReference type="InterPro" id="IPR008965">
    <property type="entry name" value="CBM2/CBM3_carb-bd_dom_sf"/>
</dbReference>
<keyword evidence="5" id="KW-0119">Carbohydrate metabolism</keyword>
<keyword evidence="11" id="KW-1185">Reference proteome</keyword>
<dbReference type="InterPro" id="IPR004197">
    <property type="entry name" value="Cellulase_Ig-like"/>
</dbReference>
<dbReference type="InterPro" id="IPR055372">
    <property type="entry name" value="CBM96"/>
</dbReference>
<gene>
    <name evidence="10" type="ORF">AWR27_17890</name>
</gene>
<dbReference type="InterPro" id="IPR003343">
    <property type="entry name" value="Big_2"/>
</dbReference>
<evidence type="ECO:0000256" key="5">
    <source>
        <dbReference type="ARBA" id="ARBA00023277"/>
    </source>
</evidence>
<proteinExistence type="inferred from homology"/>
<dbReference type="GO" id="GO:0016020">
    <property type="term" value="C:membrane"/>
    <property type="evidence" value="ECO:0007669"/>
    <property type="project" value="UniProtKB-SubCell"/>
</dbReference>
<dbReference type="Pfam" id="PF00041">
    <property type="entry name" value="fn3"/>
    <property type="match status" value="2"/>
</dbReference>
<dbReference type="InterPro" id="IPR014756">
    <property type="entry name" value="Ig_E-set"/>
</dbReference>
<feature type="domain" description="CBM3" evidence="9">
    <location>
        <begin position="1927"/>
        <end position="2079"/>
    </location>
</feature>
<dbReference type="Gene3D" id="1.50.10.10">
    <property type="match status" value="1"/>
</dbReference>
<evidence type="ECO:0000259" key="8">
    <source>
        <dbReference type="PROSITE" id="PS50853"/>
    </source>
</evidence>
<dbReference type="PANTHER" id="PTHR46957:SF3">
    <property type="entry name" value="CYTOKINE RECEPTOR"/>
    <property type="match status" value="1"/>
</dbReference>
<reference evidence="10 11" key="1">
    <citation type="submission" date="2016-01" db="EMBL/GenBank/DDBJ databases">
        <authorList>
            <person name="Oliw E.H."/>
        </authorList>
    </citation>
    <scope>NUCLEOTIDE SEQUENCE [LARGE SCALE GENOMIC DNA]</scope>
    <source>
        <strain evidence="10 11">DY10</strain>
    </source>
</reference>
<dbReference type="InterPro" id="IPR001956">
    <property type="entry name" value="CBM3"/>
</dbReference>
<protein>
    <submittedName>
        <fullName evidence="10">Uncharacterized protein</fullName>
    </submittedName>
</protein>
<dbReference type="Gene3D" id="2.60.40.1080">
    <property type="match status" value="2"/>
</dbReference>
<evidence type="ECO:0000313" key="11">
    <source>
        <dbReference type="Proteomes" id="UP000187941"/>
    </source>
</evidence>
<dbReference type="Pfam" id="PF24517">
    <property type="entry name" value="CBM96"/>
    <property type="match status" value="2"/>
</dbReference>
<dbReference type="STRING" id="1178516.AWR27_17890"/>
<evidence type="ECO:0000256" key="7">
    <source>
        <dbReference type="SAM" id="MobiDB-lite"/>
    </source>
</evidence>
<keyword evidence="6" id="KW-0624">Polysaccharide degradation</keyword>
<dbReference type="Pfam" id="PF00942">
    <property type="entry name" value="CBM_3"/>
    <property type="match status" value="2"/>
</dbReference>
<dbReference type="SUPFAM" id="SSF81296">
    <property type="entry name" value="E set domains"/>
    <property type="match status" value="1"/>
</dbReference>
<dbReference type="SUPFAM" id="SSF49265">
    <property type="entry name" value="Fibronectin type III"/>
    <property type="match status" value="1"/>
</dbReference>
<dbReference type="SUPFAM" id="SSF49384">
    <property type="entry name" value="Carbohydrate-binding domain"/>
    <property type="match status" value="2"/>
</dbReference>
<feature type="domain" description="Fibronectin type-III" evidence="8">
    <location>
        <begin position="1119"/>
        <end position="1204"/>
    </location>
</feature>
<feature type="domain" description="CBM3" evidence="9">
    <location>
        <begin position="1768"/>
        <end position="1925"/>
    </location>
</feature>
<dbReference type="GO" id="GO:0005576">
    <property type="term" value="C:extracellular region"/>
    <property type="evidence" value="ECO:0007669"/>
    <property type="project" value="UniProtKB-SubCell"/>
</dbReference>
<accession>A0A1P9X064</accession>
<dbReference type="InterPro" id="IPR008928">
    <property type="entry name" value="6-hairpin_glycosidase_sf"/>
</dbReference>
<dbReference type="SMART" id="SM00635">
    <property type="entry name" value="BID_2"/>
    <property type="match status" value="2"/>
</dbReference>
<dbReference type="PROSITE" id="PS50853">
    <property type="entry name" value="FN3"/>
    <property type="match status" value="2"/>
</dbReference>
<dbReference type="Pfam" id="PF02927">
    <property type="entry name" value="CelD_N"/>
    <property type="match status" value="1"/>
</dbReference>
<dbReference type="Gene3D" id="2.60.40.710">
    <property type="entry name" value="Endoglucanase-like"/>
    <property type="match status" value="2"/>
</dbReference>
<feature type="domain" description="Fibronectin type-III" evidence="8">
    <location>
        <begin position="1365"/>
        <end position="1451"/>
    </location>
</feature>
<evidence type="ECO:0000259" key="9">
    <source>
        <dbReference type="PROSITE" id="PS51172"/>
    </source>
</evidence>
<evidence type="ECO:0000256" key="6">
    <source>
        <dbReference type="ARBA" id="ARBA00023326"/>
    </source>
</evidence>
<dbReference type="EMBL" id="CP014263">
    <property type="protein sequence ID" value="AQG81027.1"/>
    <property type="molecule type" value="Genomic_DNA"/>
</dbReference>
<dbReference type="InterPro" id="IPR036116">
    <property type="entry name" value="FN3_sf"/>
</dbReference>